<sequence length="386" mass="43079">MPTGHIRDMLGLGKEDFENFKSCTKAAADRFLLLELTAMDQPIELGRAIQEIVSCNPEIRMKSPAHTRALKCYLLRQHSQRRFYRFIRKKDIQKSDSRREQENIREAKPRAAAYRGVYTSSSPERKSNSSSSCDSISDSDSSDMSEDDSDDAMNPGSSLYDWSDDDDDDDDGPSNDTHSSAKDSVVGKADAIHHGRRDKGQNPHLEQNSAKTSTCVSRYERVGHALGKRRRTQTMDKVKAECLSANQPNLKGMDQAQVPSQHVDNPPQLAEKPATADISPEGSGSAQPVVRARLVQEQASSSEEKFSAVRAFLNAMSPSMQYMLPAFVEFGFTDGNSLRYVAEKSTEDIEVVIRRIQKVLNLDSSVERKVSELDVIRLTDAFSSYK</sequence>
<feature type="compositionally biased region" description="Acidic residues" evidence="1">
    <location>
        <begin position="162"/>
        <end position="173"/>
    </location>
</feature>
<dbReference type="EMBL" id="ML210161">
    <property type="protein sequence ID" value="TFK27801.1"/>
    <property type="molecule type" value="Genomic_DNA"/>
</dbReference>
<organism evidence="2 3">
    <name type="scientific">Coprinopsis marcescibilis</name>
    <name type="common">Agaric fungus</name>
    <name type="synonym">Psathyrella marcescibilis</name>
    <dbReference type="NCBI Taxonomy" id="230819"/>
    <lineage>
        <taxon>Eukaryota</taxon>
        <taxon>Fungi</taxon>
        <taxon>Dikarya</taxon>
        <taxon>Basidiomycota</taxon>
        <taxon>Agaricomycotina</taxon>
        <taxon>Agaricomycetes</taxon>
        <taxon>Agaricomycetidae</taxon>
        <taxon>Agaricales</taxon>
        <taxon>Agaricineae</taxon>
        <taxon>Psathyrellaceae</taxon>
        <taxon>Coprinopsis</taxon>
    </lineage>
</organism>
<dbReference type="Proteomes" id="UP000307440">
    <property type="component" value="Unassembled WGS sequence"/>
</dbReference>
<feature type="compositionally biased region" description="Basic and acidic residues" evidence="1">
    <location>
        <begin position="190"/>
        <end position="201"/>
    </location>
</feature>
<reference evidence="2 3" key="1">
    <citation type="journal article" date="2019" name="Nat. Ecol. Evol.">
        <title>Megaphylogeny resolves global patterns of mushroom evolution.</title>
        <authorList>
            <person name="Varga T."/>
            <person name="Krizsan K."/>
            <person name="Foldi C."/>
            <person name="Dima B."/>
            <person name="Sanchez-Garcia M."/>
            <person name="Sanchez-Ramirez S."/>
            <person name="Szollosi G.J."/>
            <person name="Szarkandi J.G."/>
            <person name="Papp V."/>
            <person name="Albert L."/>
            <person name="Andreopoulos W."/>
            <person name="Angelini C."/>
            <person name="Antonin V."/>
            <person name="Barry K.W."/>
            <person name="Bougher N.L."/>
            <person name="Buchanan P."/>
            <person name="Buyck B."/>
            <person name="Bense V."/>
            <person name="Catcheside P."/>
            <person name="Chovatia M."/>
            <person name="Cooper J."/>
            <person name="Damon W."/>
            <person name="Desjardin D."/>
            <person name="Finy P."/>
            <person name="Geml J."/>
            <person name="Haridas S."/>
            <person name="Hughes K."/>
            <person name="Justo A."/>
            <person name="Karasinski D."/>
            <person name="Kautmanova I."/>
            <person name="Kiss B."/>
            <person name="Kocsube S."/>
            <person name="Kotiranta H."/>
            <person name="LaButti K.M."/>
            <person name="Lechner B.E."/>
            <person name="Liimatainen K."/>
            <person name="Lipzen A."/>
            <person name="Lukacs Z."/>
            <person name="Mihaltcheva S."/>
            <person name="Morgado L.N."/>
            <person name="Niskanen T."/>
            <person name="Noordeloos M.E."/>
            <person name="Ohm R.A."/>
            <person name="Ortiz-Santana B."/>
            <person name="Ovrebo C."/>
            <person name="Racz N."/>
            <person name="Riley R."/>
            <person name="Savchenko A."/>
            <person name="Shiryaev A."/>
            <person name="Soop K."/>
            <person name="Spirin V."/>
            <person name="Szebenyi C."/>
            <person name="Tomsovsky M."/>
            <person name="Tulloss R.E."/>
            <person name="Uehling J."/>
            <person name="Grigoriev I.V."/>
            <person name="Vagvolgyi C."/>
            <person name="Papp T."/>
            <person name="Martin F.M."/>
            <person name="Miettinen O."/>
            <person name="Hibbett D.S."/>
            <person name="Nagy L.G."/>
        </authorList>
    </citation>
    <scope>NUCLEOTIDE SEQUENCE [LARGE SCALE GENOMIC DNA]</scope>
    <source>
        <strain evidence="2 3">CBS 121175</strain>
    </source>
</reference>
<evidence type="ECO:0000256" key="1">
    <source>
        <dbReference type="SAM" id="MobiDB-lite"/>
    </source>
</evidence>
<proteinExistence type="predicted"/>
<keyword evidence="3" id="KW-1185">Reference proteome</keyword>
<feature type="compositionally biased region" description="Polar residues" evidence="1">
    <location>
        <begin position="204"/>
        <end position="216"/>
    </location>
</feature>
<dbReference type="AlphaFoldDB" id="A0A5C3LGZ8"/>
<feature type="compositionally biased region" description="Acidic residues" evidence="1">
    <location>
        <begin position="140"/>
        <end position="151"/>
    </location>
</feature>
<evidence type="ECO:0000313" key="3">
    <source>
        <dbReference type="Proteomes" id="UP000307440"/>
    </source>
</evidence>
<gene>
    <name evidence="2" type="ORF">FA15DRAFT_133383</name>
</gene>
<accession>A0A5C3LGZ8</accession>
<feature type="compositionally biased region" description="Low complexity" evidence="1">
    <location>
        <begin position="128"/>
        <end position="139"/>
    </location>
</feature>
<protein>
    <submittedName>
        <fullName evidence="2">Uncharacterized protein</fullName>
    </submittedName>
</protein>
<evidence type="ECO:0000313" key="2">
    <source>
        <dbReference type="EMBL" id="TFK27801.1"/>
    </source>
</evidence>
<name>A0A5C3LGZ8_COPMA</name>
<feature type="region of interest" description="Disordered" evidence="1">
    <location>
        <begin position="92"/>
        <end position="286"/>
    </location>
</feature>
<feature type="compositionally biased region" description="Basic and acidic residues" evidence="1">
    <location>
        <begin position="92"/>
        <end position="109"/>
    </location>
</feature>